<dbReference type="PANTHER" id="PTHR47429:SF2">
    <property type="entry name" value="PROTEIN TWIN LOV 1"/>
    <property type="match status" value="1"/>
</dbReference>
<proteinExistence type="predicted"/>
<protein>
    <submittedName>
        <fullName evidence="5">PAS domain-containing protein</fullName>
    </submittedName>
</protein>
<feature type="domain" description="PAC" evidence="4">
    <location>
        <begin position="125"/>
        <end position="168"/>
    </location>
</feature>
<evidence type="ECO:0000259" key="4">
    <source>
        <dbReference type="PROSITE" id="PS50113"/>
    </source>
</evidence>
<gene>
    <name evidence="5" type="ORF">EWM59_26185</name>
</gene>
<dbReference type="OrthoDB" id="1120715at2"/>
<dbReference type="NCBIfam" id="TIGR00229">
    <property type="entry name" value="sensory_box"/>
    <property type="match status" value="1"/>
</dbReference>
<reference evidence="5 6" key="1">
    <citation type="submission" date="2019-02" db="EMBL/GenBank/DDBJ databases">
        <title>Bacterial novel species Emticicia sp. 17J42-9 isolated from soil.</title>
        <authorList>
            <person name="Jung H.-Y."/>
        </authorList>
    </citation>
    <scope>NUCLEOTIDE SEQUENCE [LARGE SCALE GENOMIC DNA]</scope>
    <source>
        <strain evidence="5 6">17J42-9</strain>
    </source>
</reference>
<name>A0A4Q5LSP5_9BACT</name>
<dbReference type="Proteomes" id="UP000293162">
    <property type="component" value="Unassembled WGS sequence"/>
</dbReference>
<accession>A0A4Q5LSP5</accession>
<dbReference type="CDD" id="cd00130">
    <property type="entry name" value="PAS"/>
    <property type="match status" value="1"/>
</dbReference>
<dbReference type="InterPro" id="IPR000014">
    <property type="entry name" value="PAS"/>
</dbReference>
<sequence length="168" mass="19436">MLDIPAFAYQEEKERPVKVSLLCWDIANPLLEKHVQIHHDIEQVESLRLTYNWESTINFKKLIAENHTIVITNLAQEIVWVSHSFEAMTGYGSEEATGKIPSFLQGKKTNPQIKALIREKLAKLENIETKILNYRKNGESYWCSIKIFPIQNAKGEVTHYIAIEKEIN</sequence>
<evidence type="ECO:0000313" key="5">
    <source>
        <dbReference type="EMBL" id="RYU92618.1"/>
    </source>
</evidence>
<keyword evidence="3" id="KW-0157">Chromophore</keyword>
<evidence type="ECO:0000313" key="6">
    <source>
        <dbReference type="Proteomes" id="UP000293162"/>
    </source>
</evidence>
<dbReference type="RefSeq" id="WP_130024185.1">
    <property type="nucleotide sequence ID" value="NZ_SEWF01000082.1"/>
</dbReference>
<dbReference type="PANTHER" id="PTHR47429">
    <property type="entry name" value="PROTEIN TWIN LOV 1"/>
    <property type="match status" value="1"/>
</dbReference>
<dbReference type="InterPro" id="IPR035965">
    <property type="entry name" value="PAS-like_dom_sf"/>
</dbReference>
<comment type="caution">
    <text evidence="5">The sequence shown here is derived from an EMBL/GenBank/DDBJ whole genome shotgun (WGS) entry which is preliminary data.</text>
</comment>
<keyword evidence="6" id="KW-1185">Reference proteome</keyword>
<keyword evidence="1" id="KW-0285">Flavoprotein</keyword>
<evidence type="ECO:0000256" key="3">
    <source>
        <dbReference type="ARBA" id="ARBA00022991"/>
    </source>
</evidence>
<organism evidence="5 6">
    <name type="scientific">Emticicia agri</name>
    <dbReference type="NCBI Taxonomy" id="2492393"/>
    <lineage>
        <taxon>Bacteria</taxon>
        <taxon>Pseudomonadati</taxon>
        <taxon>Bacteroidota</taxon>
        <taxon>Cytophagia</taxon>
        <taxon>Cytophagales</taxon>
        <taxon>Leadbetterellaceae</taxon>
        <taxon>Emticicia</taxon>
    </lineage>
</organism>
<dbReference type="InterPro" id="IPR000700">
    <property type="entry name" value="PAS-assoc_C"/>
</dbReference>
<dbReference type="SUPFAM" id="SSF55785">
    <property type="entry name" value="PYP-like sensor domain (PAS domain)"/>
    <property type="match status" value="1"/>
</dbReference>
<dbReference type="EMBL" id="SEWF01000082">
    <property type="protein sequence ID" value="RYU92618.1"/>
    <property type="molecule type" value="Genomic_DNA"/>
</dbReference>
<evidence type="ECO:0000256" key="1">
    <source>
        <dbReference type="ARBA" id="ARBA00022630"/>
    </source>
</evidence>
<dbReference type="Pfam" id="PF13426">
    <property type="entry name" value="PAS_9"/>
    <property type="match status" value="1"/>
</dbReference>
<keyword evidence="2" id="KW-0288">FMN</keyword>
<dbReference type="Gene3D" id="3.30.450.20">
    <property type="entry name" value="PAS domain"/>
    <property type="match status" value="1"/>
</dbReference>
<dbReference type="AlphaFoldDB" id="A0A4Q5LSP5"/>
<dbReference type="PROSITE" id="PS50113">
    <property type="entry name" value="PAC"/>
    <property type="match status" value="1"/>
</dbReference>
<evidence type="ECO:0000256" key="2">
    <source>
        <dbReference type="ARBA" id="ARBA00022643"/>
    </source>
</evidence>